<evidence type="ECO:0000313" key="5">
    <source>
        <dbReference type="Proteomes" id="UP000076502"/>
    </source>
</evidence>
<sequence>MGIPRHAQFIARTVMVQNNDVEKACRLLNNILGREQIFEQFRRTRYYEKPTQTRRRVNYEKCKAIYDEDMNRKIKFILRTNREDPYPGCS</sequence>
<dbReference type="OrthoDB" id="2501249at2759"/>
<dbReference type="Proteomes" id="UP000076502">
    <property type="component" value="Unassembled WGS sequence"/>
</dbReference>
<dbReference type="Pfam" id="PF01165">
    <property type="entry name" value="Ribosomal_S21"/>
    <property type="match status" value="1"/>
</dbReference>
<organism evidence="4 5">
    <name type="scientific">Dufourea novaeangliae</name>
    <name type="common">Sweat bee</name>
    <dbReference type="NCBI Taxonomy" id="178035"/>
    <lineage>
        <taxon>Eukaryota</taxon>
        <taxon>Metazoa</taxon>
        <taxon>Ecdysozoa</taxon>
        <taxon>Arthropoda</taxon>
        <taxon>Hexapoda</taxon>
        <taxon>Insecta</taxon>
        <taxon>Pterygota</taxon>
        <taxon>Neoptera</taxon>
        <taxon>Endopterygota</taxon>
        <taxon>Hymenoptera</taxon>
        <taxon>Apocrita</taxon>
        <taxon>Aculeata</taxon>
        <taxon>Apoidea</taxon>
        <taxon>Anthophila</taxon>
        <taxon>Halictidae</taxon>
        <taxon>Rophitinae</taxon>
        <taxon>Dufourea</taxon>
    </lineage>
</organism>
<dbReference type="STRING" id="178035.A0A154NYB3"/>
<dbReference type="PANTHER" id="PTHR21109:SF0">
    <property type="entry name" value="SMALL RIBOSOMAL SUBUNIT PROTEIN BS21M"/>
    <property type="match status" value="1"/>
</dbReference>
<comment type="similarity">
    <text evidence="1">Belongs to the bacterial ribosomal protein bS21 family.</text>
</comment>
<dbReference type="AlphaFoldDB" id="A0A154NYB3"/>
<dbReference type="PANTHER" id="PTHR21109">
    <property type="entry name" value="MITOCHONDRIAL 28S RIBOSOMAL PROTEIN S21"/>
    <property type="match status" value="1"/>
</dbReference>
<gene>
    <name evidence="4" type="ORF">WN55_00735</name>
</gene>
<dbReference type="EMBL" id="KQ434782">
    <property type="protein sequence ID" value="KZC04659.1"/>
    <property type="molecule type" value="Genomic_DNA"/>
</dbReference>
<keyword evidence="2 4" id="KW-0689">Ribosomal protein</keyword>
<dbReference type="GO" id="GO:1990904">
    <property type="term" value="C:ribonucleoprotein complex"/>
    <property type="evidence" value="ECO:0007669"/>
    <property type="project" value="UniProtKB-KW"/>
</dbReference>
<evidence type="ECO:0000313" key="4">
    <source>
        <dbReference type="EMBL" id="KZC04659.1"/>
    </source>
</evidence>
<accession>A0A154NYB3</accession>
<keyword evidence="5" id="KW-1185">Reference proteome</keyword>
<protein>
    <submittedName>
        <fullName evidence="4">28S ribosomal protein S21, mitochondrial</fullName>
    </submittedName>
</protein>
<evidence type="ECO:0000256" key="2">
    <source>
        <dbReference type="ARBA" id="ARBA00022980"/>
    </source>
</evidence>
<dbReference type="GO" id="GO:0005840">
    <property type="term" value="C:ribosome"/>
    <property type="evidence" value="ECO:0007669"/>
    <property type="project" value="UniProtKB-KW"/>
</dbReference>
<dbReference type="GO" id="GO:0003735">
    <property type="term" value="F:structural constituent of ribosome"/>
    <property type="evidence" value="ECO:0007669"/>
    <property type="project" value="InterPro"/>
</dbReference>
<dbReference type="OMA" id="MRHAQFL"/>
<proteinExistence type="inferred from homology"/>
<dbReference type="InterPro" id="IPR001911">
    <property type="entry name" value="Ribosomal_bS21"/>
</dbReference>
<keyword evidence="3" id="KW-0687">Ribonucleoprotein</keyword>
<name>A0A154NYB3_DUFNO</name>
<evidence type="ECO:0000256" key="1">
    <source>
        <dbReference type="ARBA" id="ARBA00006640"/>
    </source>
</evidence>
<evidence type="ECO:0000256" key="3">
    <source>
        <dbReference type="ARBA" id="ARBA00023274"/>
    </source>
</evidence>
<dbReference type="NCBIfam" id="TIGR00030">
    <property type="entry name" value="S21p"/>
    <property type="match status" value="1"/>
</dbReference>
<reference evidence="4 5" key="1">
    <citation type="submission" date="2015-07" db="EMBL/GenBank/DDBJ databases">
        <title>The genome of Dufourea novaeangliae.</title>
        <authorList>
            <person name="Pan H."/>
            <person name="Kapheim K."/>
        </authorList>
    </citation>
    <scope>NUCLEOTIDE SEQUENCE [LARGE SCALE GENOMIC DNA]</scope>
    <source>
        <strain evidence="4">0120121106</strain>
        <tissue evidence="4">Whole body</tissue>
    </source>
</reference>
<dbReference type="GO" id="GO:0006412">
    <property type="term" value="P:translation"/>
    <property type="evidence" value="ECO:0007669"/>
    <property type="project" value="InterPro"/>
</dbReference>